<evidence type="ECO:0000256" key="1">
    <source>
        <dbReference type="SAM" id="MobiDB-lite"/>
    </source>
</evidence>
<reference evidence="3" key="1">
    <citation type="submission" date="2016-10" db="EMBL/GenBank/DDBJ databases">
        <authorList>
            <person name="Varghese N."/>
        </authorList>
    </citation>
    <scope>NUCLEOTIDE SEQUENCE [LARGE SCALE GENOMIC DNA]</scope>
    <source>
        <strain evidence="3">DSM 45096 / BCRC 16803 / CGMCC 4.1857 / CIP 109030 / JCM 12277 / KCTC 19219 / NBRC 100920 / 33214</strain>
    </source>
</reference>
<dbReference type="EMBL" id="FOAZ01000023">
    <property type="protein sequence ID" value="SEM30204.1"/>
    <property type="molecule type" value="Genomic_DNA"/>
</dbReference>
<evidence type="ECO:0000313" key="3">
    <source>
        <dbReference type="Proteomes" id="UP000183015"/>
    </source>
</evidence>
<name>A0A1H7X996_STRJI</name>
<evidence type="ECO:0000313" key="2">
    <source>
        <dbReference type="EMBL" id="SEM30204.1"/>
    </source>
</evidence>
<organism evidence="2 3">
    <name type="scientific">Streptacidiphilus jiangxiensis</name>
    <dbReference type="NCBI Taxonomy" id="235985"/>
    <lineage>
        <taxon>Bacteria</taxon>
        <taxon>Bacillati</taxon>
        <taxon>Actinomycetota</taxon>
        <taxon>Actinomycetes</taxon>
        <taxon>Kitasatosporales</taxon>
        <taxon>Streptomycetaceae</taxon>
        <taxon>Streptacidiphilus</taxon>
    </lineage>
</organism>
<protein>
    <submittedName>
        <fullName evidence="2">Uncharacterized protein</fullName>
    </submittedName>
</protein>
<keyword evidence="3" id="KW-1185">Reference proteome</keyword>
<proteinExistence type="predicted"/>
<dbReference type="Proteomes" id="UP000183015">
    <property type="component" value="Unassembled WGS sequence"/>
</dbReference>
<accession>A0A1H7X996</accession>
<feature type="region of interest" description="Disordered" evidence="1">
    <location>
        <begin position="30"/>
        <end position="62"/>
    </location>
</feature>
<dbReference type="AlphaFoldDB" id="A0A1H7X996"/>
<gene>
    <name evidence="2" type="ORF">SAMN05414137_12341</name>
</gene>
<sequence>MEEPVAAGGAVAVEEETAQRAERHIITGDLAQPHPARPGVQHAVPCSQRRAGPPLRTRKGDRQAREVAAALVIAW</sequence>